<evidence type="ECO:0000256" key="7">
    <source>
        <dbReference type="ARBA" id="ARBA00023136"/>
    </source>
</evidence>
<feature type="transmembrane region" description="Helical" evidence="8">
    <location>
        <begin position="75"/>
        <end position="93"/>
    </location>
</feature>
<evidence type="ECO:0000256" key="1">
    <source>
        <dbReference type="ARBA" id="ARBA00004141"/>
    </source>
</evidence>
<feature type="transmembrane region" description="Helical" evidence="8">
    <location>
        <begin position="267"/>
        <end position="289"/>
    </location>
</feature>
<dbReference type="Pfam" id="PF03845">
    <property type="entry name" value="Spore_permease"/>
    <property type="match status" value="1"/>
</dbReference>
<sequence>METKLSPLQLYALMLVFLLGTSIIFGTPRLVPDTWIVDLLTIVPSFLLAGVYLLLIRFGGGGNLFDMLVGAWGKIAGRLLTLVYTVYFLYIAARNLRDMLELIMTSLLRNTPGELVILIFVMVVAYAAAGGIVALGRLSVLIALMVMLFFATLTFLLIFSGSVDSERLLPFLSEGLAKVAVSVFRGSLWFPYGELIVFLVFHSFFGDFRTIGKTGTYALLSSAVVLTFSDVLQICTLGIENKKFSVFALLDSARLINVANFITRMDALVAFIFLFGVLLKASVLLHAGIRGAVFLFKADENGFAYPLALLIGSLSLLVSRNHAEHVSEGLIYAMYWLHLPLQLGVPLATLILLRMRGPGRART</sequence>
<dbReference type="PANTHER" id="PTHR34975">
    <property type="entry name" value="SPORE GERMINATION PROTEIN A2"/>
    <property type="match status" value="1"/>
</dbReference>
<evidence type="ECO:0000256" key="2">
    <source>
        <dbReference type="ARBA" id="ARBA00007998"/>
    </source>
</evidence>
<keyword evidence="5 8" id="KW-0812">Transmembrane</keyword>
<evidence type="ECO:0000313" key="9">
    <source>
        <dbReference type="EMBL" id="MDI4646310.1"/>
    </source>
</evidence>
<name>A0ABT6THV2_9BACL</name>
<feature type="transmembrane region" description="Helical" evidence="8">
    <location>
        <begin position="330"/>
        <end position="353"/>
    </location>
</feature>
<keyword evidence="4" id="KW-0309">Germination</keyword>
<dbReference type="Proteomes" id="UP001161691">
    <property type="component" value="Unassembled WGS sequence"/>
</dbReference>
<evidence type="ECO:0000256" key="5">
    <source>
        <dbReference type="ARBA" id="ARBA00022692"/>
    </source>
</evidence>
<comment type="caution">
    <text evidence="9">The sequence shown here is derived from an EMBL/GenBank/DDBJ whole genome shotgun (WGS) entry which is preliminary data.</text>
</comment>
<evidence type="ECO:0000256" key="8">
    <source>
        <dbReference type="SAM" id="Phobius"/>
    </source>
</evidence>
<keyword evidence="6 8" id="KW-1133">Transmembrane helix</keyword>
<evidence type="ECO:0000256" key="6">
    <source>
        <dbReference type="ARBA" id="ARBA00022989"/>
    </source>
</evidence>
<gene>
    <name evidence="9" type="ORF">KB449_15130</name>
</gene>
<keyword evidence="7 8" id="KW-0472">Membrane</keyword>
<dbReference type="EMBL" id="JAGRPV010000001">
    <property type="protein sequence ID" value="MDI4646310.1"/>
    <property type="molecule type" value="Genomic_DNA"/>
</dbReference>
<proteinExistence type="inferred from homology"/>
<dbReference type="RefSeq" id="WP_282909175.1">
    <property type="nucleotide sequence ID" value="NZ_JAGRPV010000001.1"/>
</dbReference>
<feature type="transmembrane region" description="Helical" evidence="8">
    <location>
        <begin position="301"/>
        <end position="318"/>
    </location>
</feature>
<comment type="similarity">
    <text evidence="2">Belongs to the amino acid-polyamine-organocation (APC) superfamily. Spore germination protein (SGP) (TC 2.A.3.9) family.</text>
</comment>
<protein>
    <submittedName>
        <fullName evidence="9">GerAB/ArcD/ProY family transporter</fullName>
    </submittedName>
</protein>
<evidence type="ECO:0000256" key="4">
    <source>
        <dbReference type="ARBA" id="ARBA00022544"/>
    </source>
</evidence>
<keyword evidence="3" id="KW-0813">Transport</keyword>
<keyword evidence="10" id="KW-1185">Reference proteome</keyword>
<evidence type="ECO:0000256" key="3">
    <source>
        <dbReference type="ARBA" id="ARBA00022448"/>
    </source>
</evidence>
<dbReference type="PANTHER" id="PTHR34975:SF2">
    <property type="entry name" value="SPORE GERMINATION PROTEIN A2"/>
    <property type="match status" value="1"/>
</dbReference>
<reference evidence="9" key="1">
    <citation type="submission" date="2023-04" db="EMBL/GenBank/DDBJ databases">
        <title>Comparative genomic analysis of Cohnella hashimotonis sp. nov., isolated from the International Space Station.</title>
        <authorList>
            <person name="Venkateswaran K."/>
            <person name="Simpson A."/>
        </authorList>
    </citation>
    <scope>NUCLEOTIDE SEQUENCE</scope>
    <source>
        <strain evidence="9">F6_2S_P_1</strain>
    </source>
</reference>
<feature type="transmembrane region" description="Helical" evidence="8">
    <location>
        <begin position="12"/>
        <end position="30"/>
    </location>
</feature>
<feature type="transmembrane region" description="Helical" evidence="8">
    <location>
        <begin position="113"/>
        <end position="135"/>
    </location>
</feature>
<dbReference type="InterPro" id="IPR004761">
    <property type="entry name" value="Spore_GerAB"/>
</dbReference>
<evidence type="ECO:0000313" key="10">
    <source>
        <dbReference type="Proteomes" id="UP001161691"/>
    </source>
</evidence>
<feature type="transmembrane region" description="Helical" evidence="8">
    <location>
        <begin position="183"/>
        <end position="205"/>
    </location>
</feature>
<feature type="transmembrane region" description="Helical" evidence="8">
    <location>
        <begin position="142"/>
        <end position="163"/>
    </location>
</feature>
<feature type="transmembrane region" description="Helical" evidence="8">
    <location>
        <begin position="217"/>
        <end position="239"/>
    </location>
</feature>
<accession>A0ABT6THV2</accession>
<organism evidence="9 10">
    <name type="scientific">Cohnella hashimotonis</name>
    <dbReference type="NCBI Taxonomy" id="2826895"/>
    <lineage>
        <taxon>Bacteria</taxon>
        <taxon>Bacillati</taxon>
        <taxon>Bacillota</taxon>
        <taxon>Bacilli</taxon>
        <taxon>Bacillales</taxon>
        <taxon>Paenibacillaceae</taxon>
        <taxon>Cohnella</taxon>
    </lineage>
</organism>
<feature type="transmembrane region" description="Helical" evidence="8">
    <location>
        <begin position="36"/>
        <end position="55"/>
    </location>
</feature>
<comment type="subcellular location">
    <subcellularLocation>
        <location evidence="1">Membrane</location>
        <topology evidence="1">Multi-pass membrane protein</topology>
    </subcellularLocation>
</comment>